<dbReference type="EMBL" id="BAABME010004836">
    <property type="protein sequence ID" value="GAA0163744.1"/>
    <property type="molecule type" value="Genomic_DNA"/>
</dbReference>
<comment type="caution">
    <text evidence="2">The sequence shown here is derived from an EMBL/GenBank/DDBJ whole genome shotgun (WGS) entry which is preliminary data.</text>
</comment>
<dbReference type="InterPro" id="IPR038928">
    <property type="entry name" value="LAZY1"/>
</dbReference>
<feature type="compositionally biased region" description="Polar residues" evidence="1">
    <location>
        <begin position="314"/>
        <end position="338"/>
    </location>
</feature>
<feature type="compositionally biased region" description="Polar residues" evidence="1">
    <location>
        <begin position="146"/>
        <end position="164"/>
    </location>
</feature>
<organism evidence="2 3">
    <name type="scientific">Lithospermum erythrorhizon</name>
    <name type="common">Purple gromwell</name>
    <name type="synonym">Lithospermum officinale var. erythrorhizon</name>
    <dbReference type="NCBI Taxonomy" id="34254"/>
    <lineage>
        <taxon>Eukaryota</taxon>
        <taxon>Viridiplantae</taxon>
        <taxon>Streptophyta</taxon>
        <taxon>Embryophyta</taxon>
        <taxon>Tracheophyta</taxon>
        <taxon>Spermatophyta</taxon>
        <taxon>Magnoliopsida</taxon>
        <taxon>eudicotyledons</taxon>
        <taxon>Gunneridae</taxon>
        <taxon>Pentapetalae</taxon>
        <taxon>asterids</taxon>
        <taxon>lamiids</taxon>
        <taxon>Boraginales</taxon>
        <taxon>Boraginaceae</taxon>
        <taxon>Boraginoideae</taxon>
        <taxon>Lithospermeae</taxon>
        <taxon>Lithospermum</taxon>
    </lineage>
</organism>
<feature type="compositionally biased region" description="Polar residues" evidence="1">
    <location>
        <begin position="291"/>
        <end position="303"/>
    </location>
</feature>
<keyword evidence="3" id="KW-1185">Reference proteome</keyword>
<protein>
    <recommendedName>
        <fullName evidence="4">LAZY1</fullName>
    </recommendedName>
</protein>
<dbReference type="GO" id="GO:0009630">
    <property type="term" value="P:gravitropism"/>
    <property type="evidence" value="ECO:0007669"/>
    <property type="project" value="InterPro"/>
</dbReference>
<evidence type="ECO:0000313" key="2">
    <source>
        <dbReference type="EMBL" id="GAA0163744.1"/>
    </source>
</evidence>
<accession>A0AAV3QI17</accession>
<evidence type="ECO:0000256" key="1">
    <source>
        <dbReference type="SAM" id="MobiDB-lite"/>
    </source>
</evidence>
<proteinExistence type="predicted"/>
<feature type="region of interest" description="Disordered" evidence="1">
    <location>
        <begin position="1"/>
        <end position="20"/>
    </location>
</feature>
<feature type="region of interest" description="Disordered" evidence="1">
    <location>
        <begin position="245"/>
        <end position="356"/>
    </location>
</feature>
<dbReference type="AlphaFoldDB" id="A0AAV3QI17"/>
<evidence type="ECO:0000313" key="3">
    <source>
        <dbReference type="Proteomes" id="UP001454036"/>
    </source>
</evidence>
<feature type="compositionally biased region" description="Low complexity" evidence="1">
    <location>
        <begin position="340"/>
        <end position="351"/>
    </location>
</feature>
<sequence length="374" mass="41663">MHRKLRQNNGEEHKELSIRQPSVDELQYFPHPSYCRRSQMKGQRESQLCMPFSGLETAIAEEKHLEEESADQNSELFHGFLTIGTFGIEPITNDPSTPTFSISAEDKIVENTTEATENELKLINDQLEKLLAADINVDGWSFSSGRNSHVSTGRSSHGSTITQSDRSRESADSIKSGTFLPLQEYLLRSANDFPEIIPEMIAAKKDHRVSLGELFQKAKEENSRGNSDRRQKRIDKSAIKFIKKMLKGKAPHSSSRSSPSNAGGTAIDSPTSPEKKIQKILQIFQRKVHPDNSTARRTSYNKTSEMKHGKQESKGSPSNSGITMSPGGSFSGENTLHLKSQLSSPQSARSSGDLSSCKKEYWINTDSEYLVLEL</sequence>
<dbReference type="Proteomes" id="UP001454036">
    <property type="component" value="Unassembled WGS sequence"/>
</dbReference>
<dbReference type="GO" id="GO:2000012">
    <property type="term" value="P:regulation of auxin polar transport"/>
    <property type="evidence" value="ECO:0007669"/>
    <property type="project" value="InterPro"/>
</dbReference>
<reference evidence="2 3" key="1">
    <citation type="submission" date="2024-01" db="EMBL/GenBank/DDBJ databases">
        <title>The complete chloroplast genome sequence of Lithospermum erythrorhizon: insights into the phylogenetic relationship among Boraginaceae species and the maternal lineages of purple gromwells.</title>
        <authorList>
            <person name="Okada T."/>
            <person name="Watanabe K."/>
        </authorList>
    </citation>
    <scope>NUCLEOTIDE SEQUENCE [LARGE SCALE GENOMIC DNA]</scope>
</reference>
<evidence type="ECO:0008006" key="4">
    <source>
        <dbReference type="Google" id="ProtNLM"/>
    </source>
</evidence>
<feature type="region of interest" description="Disordered" evidence="1">
    <location>
        <begin position="215"/>
        <end position="234"/>
    </location>
</feature>
<name>A0AAV3QI17_LITER</name>
<gene>
    <name evidence="2" type="ORF">LIER_19538</name>
</gene>
<dbReference type="PANTHER" id="PTHR34959:SF3">
    <property type="entry name" value="PROTEIN LAZY 1"/>
    <property type="match status" value="1"/>
</dbReference>
<feature type="compositionally biased region" description="Basic and acidic residues" evidence="1">
    <location>
        <begin position="304"/>
        <end position="313"/>
    </location>
</feature>
<dbReference type="PANTHER" id="PTHR34959">
    <property type="entry name" value="PROTEIN LAZY 1"/>
    <property type="match status" value="1"/>
</dbReference>
<feature type="region of interest" description="Disordered" evidence="1">
    <location>
        <begin position="146"/>
        <end position="173"/>
    </location>
</feature>